<name>A0A927AX79_9BACT</name>
<dbReference type="AlphaFoldDB" id="A0A927AX79"/>
<proteinExistence type="predicted"/>
<dbReference type="EMBL" id="JACXAA010000001">
    <property type="protein sequence ID" value="MBD2751430.1"/>
    <property type="molecule type" value="Genomic_DNA"/>
</dbReference>
<protein>
    <submittedName>
        <fullName evidence="2">Uncharacterized protein</fullName>
    </submittedName>
</protein>
<accession>A0A927AX79</accession>
<sequence>MATTSPFDPDKVDPEFYSKDPNQHGTSDFGRESEGVGTNVYKDSTSGMDMDDENMQVTHDVREDNLGVGRVGEPKGESLGGTQEWDVDADAISDQPKGQMMSDDAAKKLSEVAENPSDDALFHRADATYLEEGDDPNAGYDPHNVGYKGKDKEDVQKNDVD</sequence>
<reference evidence="2" key="1">
    <citation type="submission" date="2020-09" db="EMBL/GenBank/DDBJ databases">
        <authorList>
            <person name="Kim M.K."/>
        </authorList>
    </citation>
    <scope>NUCLEOTIDE SEQUENCE</scope>
    <source>
        <strain evidence="2">BT704</strain>
    </source>
</reference>
<feature type="region of interest" description="Disordered" evidence="1">
    <location>
        <begin position="1"/>
        <end position="87"/>
    </location>
</feature>
<feature type="compositionally biased region" description="Basic and acidic residues" evidence="1">
    <location>
        <begin position="8"/>
        <end position="22"/>
    </location>
</feature>
<feature type="region of interest" description="Disordered" evidence="1">
    <location>
        <begin position="126"/>
        <end position="161"/>
    </location>
</feature>
<comment type="caution">
    <text evidence="2">The sequence shown here is derived from an EMBL/GenBank/DDBJ whole genome shotgun (WGS) entry which is preliminary data.</text>
</comment>
<dbReference type="Proteomes" id="UP000653797">
    <property type="component" value="Unassembled WGS sequence"/>
</dbReference>
<feature type="compositionally biased region" description="Basic and acidic residues" evidence="1">
    <location>
        <begin position="148"/>
        <end position="161"/>
    </location>
</feature>
<evidence type="ECO:0000313" key="2">
    <source>
        <dbReference type="EMBL" id="MBD2751430.1"/>
    </source>
</evidence>
<gene>
    <name evidence="2" type="ORF">IC230_00890</name>
</gene>
<evidence type="ECO:0000313" key="3">
    <source>
        <dbReference type="Proteomes" id="UP000653797"/>
    </source>
</evidence>
<evidence type="ECO:0000256" key="1">
    <source>
        <dbReference type="SAM" id="MobiDB-lite"/>
    </source>
</evidence>
<keyword evidence="3" id="KW-1185">Reference proteome</keyword>
<organism evidence="2 3">
    <name type="scientific">Spirosoma validum</name>
    <dbReference type="NCBI Taxonomy" id="2771355"/>
    <lineage>
        <taxon>Bacteria</taxon>
        <taxon>Pseudomonadati</taxon>
        <taxon>Bacteroidota</taxon>
        <taxon>Cytophagia</taxon>
        <taxon>Cytophagales</taxon>
        <taxon>Cytophagaceae</taxon>
        <taxon>Spirosoma</taxon>
    </lineage>
</organism>
<dbReference type="RefSeq" id="WP_191037076.1">
    <property type="nucleotide sequence ID" value="NZ_JACXAA010000001.1"/>
</dbReference>